<dbReference type="InterPro" id="IPR050122">
    <property type="entry name" value="RTK"/>
</dbReference>
<dbReference type="PROSITE" id="PS50825">
    <property type="entry name" value="HYR"/>
    <property type="match status" value="4"/>
</dbReference>
<dbReference type="eggNOG" id="KOG0196">
    <property type="taxonomic scope" value="Eukaryota"/>
</dbReference>
<organism evidence="16 17">
    <name type="scientific">Monosiga brevicollis</name>
    <name type="common">Choanoflagellate</name>
    <dbReference type="NCBI Taxonomy" id="81824"/>
    <lineage>
        <taxon>Eukaryota</taxon>
        <taxon>Choanoflagellata</taxon>
        <taxon>Craspedida</taxon>
        <taxon>Salpingoecidae</taxon>
        <taxon>Monosiga</taxon>
    </lineage>
</organism>
<evidence type="ECO:0000256" key="3">
    <source>
        <dbReference type="ARBA" id="ARBA00022679"/>
    </source>
</evidence>
<accession>A9V7X1</accession>
<name>A9V7X1_MONBE</name>
<dbReference type="GO" id="GO:0004714">
    <property type="term" value="F:transmembrane receptor protein tyrosine kinase activity"/>
    <property type="evidence" value="ECO:0000318"/>
    <property type="project" value="GO_Central"/>
</dbReference>
<feature type="domain" description="HYR" evidence="15">
    <location>
        <begin position="1231"/>
        <end position="1316"/>
    </location>
</feature>
<evidence type="ECO:0000256" key="5">
    <source>
        <dbReference type="ARBA" id="ARBA00022741"/>
    </source>
</evidence>
<dbReference type="SMART" id="SM01411">
    <property type="entry name" value="Ephrin_rec_like"/>
    <property type="match status" value="9"/>
</dbReference>
<dbReference type="GO" id="GO:0043235">
    <property type="term" value="C:receptor complex"/>
    <property type="evidence" value="ECO:0000318"/>
    <property type="project" value="GO_Central"/>
</dbReference>
<keyword evidence="12" id="KW-0472">Membrane</keyword>
<dbReference type="SMART" id="SM00219">
    <property type="entry name" value="TyrKc"/>
    <property type="match status" value="1"/>
</dbReference>
<dbReference type="InterPro" id="IPR036859">
    <property type="entry name" value="CAP-Gly_dom_sf"/>
</dbReference>
<evidence type="ECO:0000259" key="14">
    <source>
        <dbReference type="PROSITE" id="PS50011"/>
    </source>
</evidence>
<dbReference type="InterPro" id="IPR000938">
    <property type="entry name" value="CAP-Gly_domain"/>
</dbReference>
<dbReference type="Gene3D" id="2.10.50.10">
    <property type="entry name" value="Tumor Necrosis Factor Receptor, subunit A, domain 2"/>
    <property type="match status" value="9"/>
</dbReference>
<feature type="domain" description="HYR" evidence="15">
    <location>
        <begin position="945"/>
        <end position="1027"/>
    </location>
</feature>
<evidence type="ECO:0000313" key="16">
    <source>
        <dbReference type="EMBL" id="EDQ86451.1"/>
    </source>
</evidence>
<comment type="catalytic activity">
    <reaction evidence="9">
        <text>L-tyrosyl-[protein] + ATP = O-phospho-L-tyrosyl-[protein] + ADP + H(+)</text>
        <dbReference type="Rhea" id="RHEA:10596"/>
        <dbReference type="Rhea" id="RHEA-COMP:10136"/>
        <dbReference type="Rhea" id="RHEA-COMP:20101"/>
        <dbReference type="ChEBI" id="CHEBI:15378"/>
        <dbReference type="ChEBI" id="CHEBI:30616"/>
        <dbReference type="ChEBI" id="CHEBI:46858"/>
        <dbReference type="ChEBI" id="CHEBI:61978"/>
        <dbReference type="ChEBI" id="CHEBI:456216"/>
        <dbReference type="EC" id="2.7.10.1"/>
    </reaction>
</comment>
<evidence type="ECO:0000256" key="7">
    <source>
        <dbReference type="ARBA" id="ARBA00022840"/>
    </source>
</evidence>
<dbReference type="RefSeq" id="XP_001748841.1">
    <property type="nucleotide sequence ID" value="XM_001748789.1"/>
</dbReference>
<feature type="binding site" evidence="10">
    <location>
        <position position="1909"/>
    </location>
    <ligand>
        <name>ATP</name>
        <dbReference type="ChEBI" id="CHEBI:30616"/>
    </ligand>
</feature>
<dbReference type="GeneID" id="5894101"/>
<dbReference type="GO" id="GO:0005886">
    <property type="term" value="C:plasma membrane"/>
    <property type="evidence" value="ECO:0000318"/>
    <property type="project" value="GO_Central"/>
</dbReference>
<dbReference type="PRINTS" id="PR00109">
    <property type="entry name" value="TYRKINASE"/>
</dbReference>
<feature type="domain" description="Protein kinase" evidence="14">
    <location>
        <begin position="1877"/>
        <end position="2145"/>
    </location>
</feature>
<dbReference type="SMART" id="SM01052">
    <property type="entry name" value="CAP_GLY"/>
    <property type="match status" value="1"/>
</dbReference>
<evidence type="ECO:0000256" key="9">
    <source>
        <dbReference type="ARBA" id="ARBA00051243"/>
    </source>
</evidence>
<protein>
    <recommendedName>
        <fullName evidence="2">non-specific protein-tyrosine kinase</fullName>
        <ecNumber evidence="2">2.7.10.2</ecNumber>
    </recommendedName>
</protein>
<dbReference type="InterPro" id="IPR000719">
    <property type="entry name" value="Prot_kinase_dom"/>
</dbReference>
<dbReference type="InterPro" id="IPR020635">
    <property type="entry name" value="Tyr_kinase_cat_dom"/>
</dbReference>
<dbReference type="InterPro" id="IPR009030">
    <property type="entry name" value="Growth_fac_rcpt_cys_sf"/>
</dbReference>
<dbReference type="EC" id="2.7.10.2" evidence="2"/>
<feature type="chain" id="PRO_5002745371" description="non-specific protein-tyrosine kinase" evidence="13">
    <location>
        <begin position="31"/>
        <end position="2390"/>
    </location>
</feature>
<dbReference type="PANTHER" id="PTHR24416:SF621">
    <property type="entry name" value="TYROSINE KINASE RECEPTOR CAD96CA"/>
    <property type="match status" value="1"/>
</dbReference>
<dbReference type="FunFam" id="1.10.510.10:FF:000521">
    <property type="entry name" value="Tyrosine-protein kinase pr2"/>
    <property type="match status" value="1"/>
</dbReference>
<reference evidence="16 17" key="1">
    <citation type="journal article" date="2008" name="Nature">
        <title>The genome of the choanoflagellate Monosiga brevicollis and the origin of metazoans.</title>
        <authorList>
            <consortium name="JGI Sequencing"/>
            <person name="King N."/>
            <person name="Westbrook M.J."/>
            <person name="Young S.L."/>
            <person name="Kuo A."/>
            <person name="Abedin M."/>
            <person name="Chapman J."/>
            <person name="Fairclough S."/>
            <person name="Hellsten U."/>
            <person name="Isogai Y."/>
            <person name="Letunic I."/>
            <person name="Marr M."/>
            <person name="Pincus D."/>
            <person name="Putnam N."/>
            <person name="Rokas A."/>
            <person name="Wright K.J."/>
            <person name="Zuzow R."/>
            <person name="Dirks W."/>
            <person name="Good M."/>
            <person name="Goodstein D."/>
            <person name="Lemons D."/>
            <person name="Li W."/>
            <person name="Lyons J.B."/>
            <person name="Morris A."/>
            <person name="Nichols S."/>
            <person name="Richter D.J."/>
            <person name="Salamov A."/>
            <person name="Bork P."/>
            <person name="Lim W.A."/>
            <person name="Manning G."/>
            <person name="Miller W.T."/>
            <person name="McGinnis W."/>
            <person name="Shapiro H."/>
            <person name="Tjian R."/>
            <person name="Grigoriev I.V."/>
            <person name="Rokhsar D."/>
        </authorList>
    </citation>
    <scope>NUCLEOTIDE SEQUENCE [LARGE SCALE GENOMIC DNA]</scope>
    <source>
        <strain evidence="17">MX1 / ATCC 50154</strain>
    </source>
</reference>
<dbReference type="EMBL" id="CH991566">
    <property type="protein sequence ID" value="EDQ86451.1"/>
    <property type="molecule type" value="Genomic_DNA"/>
</dbReference>
<dbReference type="CDD" id="cd00185">
    <property type="entry name" value="TNFRSF"/>
    <property type="match status" value="2"/>
</dbReference>
<evidence type="ECO:0000256" key="8">
    <source>
        <dbReference type="ARBA" id="ARBA00023137"/>
    </source>
</evidence>
<evidence type="ECO:0000256" key="2">
    <source>
        <dbReference type="ARBA" id="ARBA00011903"/>
    </source>
</evidence>
<dbReference type="KEGG" id="mbr:MONBRDRAFT_38456"/>
<dbReference type="OMA" id="CADYSAT"/>
<keyword evidence="4" id="KW-0677">Repeat</keyword>
<dbReference type="SUPFAM" id="SSF57184">
    <property type="entry name" value="Growth factor receptor domain"/>
    <property type="match status" value="3"/>
</dbReference>
<gene>
    <name evidence="16" type="ORF">MONBRDRAFT_38456</name>
</gene>
<feature type="compositionally biased region" description="Basic and acidic residues" evidence="11">
    <location>
        <begin position="2165"/>
        <end position="2175"/>
    </location>
</feature>
<proteinExistence type="predicted"/>
<dbReference type="Gene3D" id="2.30.30.190">
    <property type="entry name" value="CAP Gly-rich-like domain"/>
    <property type="match status" value="1"/>
</dbReference>
<keyword evidence="5 10" id="KW-0547">Nucleotide-binding</keyword>
<evidence type="ECO:0000256" key="12">
    <source>
        <dbReference type="SAM" id="Phobius"/>
    </source>
</evidence>
<feature type="domain" description="HYR" evidence="15">
    <location>
        <begin position="1717"/>
        <end position="1800"/>
    </location>
</feature>
<dbReference type="Pfam" id="PF01302">
    <property type="entry name" value="CAP_GLY"/>
    <property type="match status" value="1"/>
</dbReference>
<dbReference type="GO" id="GO:0007169">
    <property type="term" value="P:cell surface receptor protein tyrosine kinase signaling pathway"/>
    <property type="evidence" value="ECO:0000318"/>
    <property type="project" value="GO_Central"/>
</dbReference>
<dbReference type="Proteomes" id="UP000001357">
    <property type="component" value="Unassembled WGS sequence"/>
</dbReference>
<dbReference type="STRING" id="81824.A9V7X1"/>
<evidence type="ECO:0000256" key="13">
    <source>
        <dbReference type="SAM" id="SignalP"/>
    </source>
</evidence>
<dbReference type="InterPro" id="IPR017441">
    <property type="entry name" value="Protein_kinase_ATP_BS"/>
</dbReference>
<dbReference type="InterPro" id="IPR001245">
    <property type="entry name" value="Ser-Thr/Tyr_kinase_cat_dom"/>
</dbReference>
<evidence type="ECO:0000256" key="6">
    <source>
        <dbReference type="ARBA" id="ARBA00022777"/>
    </source>
</evidence>
<evidence type="ECO:0000259" key="15">
    <source>
        <dbReference type="PROSITE" id="PS50825"/>
    </source>
</evidence>
<dbReference type="Pfam" id="PF02494">
    <property type="entry name" value="HYR"/>
    <property type="match status" value="2"/>
</dbReference>
<dbReference type="InterPro" id="IPR003410">
    <property type="entry name" value="HYR_dom"/>
</dbReference>
<dbReference type="PROSITE" id="PS00109">
    <property type="entry name" value="PROTEIN_KINASE_TYR"/>
    <property type="match status" value="1"/>
</dbReference>
<dbReference type="FunFam" id="2.10.50.10:FF:000092">
    <property type="entry name" value="Predicted protein"/>
    <property type="match status" value="3"/>
</dbReference>
<sequence>MPFLAMQARALLVAAALVMLLGSGPALVQATTNCYYGEFYNLTSTECQLCPPSTFKSSRYHRDNNCDNCPSDRYSSEYGQRYCWACPEGQVPTENRTACQVCPAGTYIGNGGSDCKACPRGKYQPYPGQSTCLSCEPGKYQYEEGQETCLDCPAGLYNSQTGRTSCKLCGNGRYSPATGAVGCLTCRPGKYQGGEQTPTECLTCQPGTFMHWYGYSYCRDCPANSFANFSGAYECPRVKAGEAAPEPGMTEPIRCPNGTYNYRVGYSCRNIPAGREAVGYDQEFNPYYEYDCRPGHYTNLSHPYHKCAPCPAGSYQSQHRKESCNECPEGKYTDRIRQTACRDFSDVPAGYELQSNGTASSDRVLVPCPPNTFRTGRDGTHSPCLPCPAETTSPGAAGYCTYAANAADCTPGEYYDGAQCQTCSSNHYTTDSNAHTCADQRDCLPGQYQVAAPTRSSDRLCALCGLGTYSEYNNRASCTEADISRDEFVDYEGAHEYMKERDCLPGSYIAQNATTSTARVCLTCPDGSFTTQSNRHECEPHQHCPPGTYIYFLGDMRSNRQCRDCGNNTGRGTWDHDMERCLHFDHCDPGYGTVQEPTPSSNRICAPCVEGISFNNDASGDGVCKPVRDVCGPGEGFIAAATVTRDRTCLECPSNSFKTDAGDHDCVLATTCGQLEREIVPLTPSSDRVCLPVERCIDNYNDFGVPCECSEGCRRCYQSTDNTTDYLLVRRDGAPSADATISNPICARPVSNANPLLTEAELVENCAAECRGDADCVGFQVYARDQSEELRGTCCLKKSFDEDAAQDLPGIDFYQMSGCWYCHGGYFLDGQHCQALSDLPELGDNETSLALPLGFGNQSLYQVNLTRVPGLNYSYSIVDFQSSIMTQDDFYIDPETGSLYTLTNLSALGQVIITIQVQDSQEVCYMRIDNRNRKVLSGCISWVRVDLTVTGFLSCPDSMIHYIPLSLTEDEIVWTEPLIPATATSVDVSVNTNQTNFTAGFYTIRYETTPLSNGDVLVCEFNITAINGFRQDLDYLRYETIDAGLGIDYLMEDSMYDRRMLRPEAFAGNLDRASFAYGIYSPFATPFIYRPEDGVNSTLHVRLAWCRTGSELVESELTPRPVDIVLAGVPSVGFTDLGSGVSPDDGCFLIWAISDPINSAISFRRIDIELPLEDAAENDDVENDANNTIARRAVGDPSEFDLYSPVSPSGVYMQHEASSTSELSSSLLVLEDVLPPTWIGCPVEAITVSIPSEQELVAVQWIEPQASDNIGILRTESNFKPGDNFSWVSSPYQIVYTAYDLSEQKAECLFDVIVQPELSPLPIEAGFRVAFDRTVTISEAFPYGDDEQVLLNEADPALTFDTDFNGTNALELRILPANDDIIEVRQRNDSQFAQFVFELSWSVDGEFPDVATPNQDAVSADMQFEQFQRDASDVINTEDLNDFELLYDALCHVDATTGRIVLSGVSRPFAHGFKFQGLTVRIKFPRGVADENGTLPASQTWVLDPASKVALRHRISLTVAEAYDPELAEPFILVYDETPPTFLSCPTSAVQQALVGDSTATFNWSMPIFTDNRPLGLRLSQRAYYPDGPYDGDVNTTMVVPIRDPASPALVVEYTARDEYGNREQCIFTLRAVDIEAPVALCSSNTTFVLPEGRGTYEMPYAAWRPTSLDNSNLPVAIVEPEAGLAVSVDVGVHNVSVTVQDAWNNTGNCTMRVEVLDEEAPEVLCPSDVVVVAQSVESGANATWSAPIVVDNVGGAGVSWVADTANGSTFPLGSSKVIISATDASGNSAECVFSVTVQQPAASASADQRVVNAAISGGTFLVVLVIVLAILIRRQILKSRQPADWEDIFSMIEQLKSGALMENGPRIPREVFRGHIKLLDELGRGAFGIVYKALLEEPGMPGFLVACKSLHESNGGGAMRELLEEAAVTAQFEHPNVVHLIGVVSVGKPLLVLLDFYERGDLRSHLMANADGLSAVQRAHFAYQCAAGLEHVHGFGFIHRDIAARNVLLSSDLTCKLSDFGLAREQPSSDDSHEAYYRMRSGNLPVRWSAPEALDDQKFSQASDIWSLGILMYEIYTNGEMPYKGWSNQRVWVEVASGFRLARPELCHAAVYEVMQDCWKSLAADRPSVDAVVAQIGRILEETMGFAGHLRTSPLPDTMTNADTTKRGIFESLKRLTQTKKRRSSSSNEGKSPNSKRRSTVATLLEDLHEVFHDEGAEDQFEPVYLEDRALYDVGANREMYEDEDADDLPSATMEESALRGGRRIYDSEANMNRDLAASAQRVADPSSVGRRVYVQGYGEGVLRFYGQHEDPARGTRCGVELDEPVGRNNGTVKTGLAALSNEIVEKLAVALFCVWYALLQTGRGEKAKVKHENFKERQYCCRPSRPRR</sequence>
<dbReference type="InterPro" id="IPR008266">
    <property type="entry name" value="Tyr_kinase_AS"/>
</dbReference>
<keyword evidence="7 10" id="KW-0067">ATP-binding</keyword>
<dbReference type="PROSITE" id="PS50011">
    <property type="entry name" value="PROTEIN_KINASE_DOM"/>
    <property type="match status" value="1"/>
</dbReference>
<keyword evidence="13" id="KW-0732">Signal</keyword>
<dbReference type="Pfam" id="PF07699">
    <property type="entry name" value="Ephrin_rec_like"/>
    <property type="match status" value="2"/>
</dbReference>
<dbReference type="SMART" id="SM00208">
    <property type="entry name" value="TNFR"/>
    <property type="match status" value="9"/>
</dbReference>
<comment type="subcellular location">
    <subcellularLocation>
        <location evidence="1">Membrane</location>
        <topology evidence="1">Single-pass membrane protein</topology>
    </subcellularLocation>
</comment>
<evidence type="ECO:0000256" key="4">
    <source>
        <dbReference type="ARBA" id="ARBA00022737"/>
    </source>
</evidence>
<dbReference type="CDD" id="cd00192">
    <property type="entry name" value="PTKc"/>
    <property type="match status" value="1"/>
</dbReference>
<dbReference type="Pfam" id="PF07714">
    <property type="entry name" value="PK_Tyr_Ser-Thr"/>
    <property type="match status" value="1"/>
</dbReference>
<keyword evidence="12" id="KW-0812">Transmembrane</keyword>
<dbReference type="InParanoid" id="A9V7X1"/>
<feature type="transmembrane region" description="Helical" evidence="12">
    <location>
        <begin position="1811"/>
        <end position="1833"/>
    </location>
</feature>
<dbReference type="InterPro" id="IPR011009">
    <property type="entry name" value="Kinase-like_dom_sf"/>
</dbReference>
<dbReference type="InterPro" id="IPR001368">
    <property type="entry name" value="TNFR/NGFR_Cys_rich_reg"/>
</dbReference>
<feature type="signal peptide" evidence="13">
    <location>
        <begin position="1"/>
        <end position="30"/>
    </location>
</feature>
<dbReference type="PROSITE" id="PS00107">
    <property type="entry name" value="PROTEIN_KINASE_ATP"/>
    <property type="match status" value="1"/>
</dbReference>
<keyword evidence="12" id="KW-1133">Transmembrane helix</keyword>
<evidence type="ECO:0000256" key="10">
    <source>
        <dbReference type="PROSITE-ProRule" id="PRU10141"/>
    </source>
</evidence>
<evidence type="ECO:0000256" key="11">
    <source>
        <dbReference type="SAM" id="MobiDB-lite"/>
    </source>
</evidence>
<dbReference type="GO" id="GO:0004715">
    <property type="term" value="F:non-membrane spanning protein tyrosine kinase activity"/>
    <property type="evidence" value="ECO:0007669"/>
    <property type="project" value="UniProtKB-EC"/>
</dbReference>
<feature type="domain" description="HYR" evidence="15">
    <location>
        <begin position="1535"/>
        <end position="1634"/>
    </location>
</feature>
<evidence type="ECO:0000313" key="17">
    <source>
        <dbReference type="Proteomes" id="UP000001357"/>
    </source>
</evidence>
<feature type="region of interest" description="Disordered" evidence="11">
    <location>
        <begin position="2152"/>
        <end position="2200"/>
    </location>
</feature>
<keyword evidence="6" id="KW-0418">Kinase</keyword>
<dbReference type="Gene3D" id="1.10.510.10">
    <property type="entry name" value="Transferase(Phosphotransferase) domain 1"/>
    <property type="match status" value="1"/>
</dbReference>
<keyword evidence="3" id="KW-0808">Transferase</keyword>
<dbReference type="GO" id="GO:0005524">
    <property type="term" value="F:ATP binding"/>
    <property type="evidence" value="ECO:0007669"/>
    <property type="project" value="UniProtKB-UniRule"/>
</dbReference>
<dbReference type="SUPFAM" id="SSF56112">
    <property type="entry name" value="Protein kinase-like (PK-like)"/>
    <property type="match status" value="1"/>
</dbReference>
<dbReference type="InterPro" id="IPR011641">
    <property type="entry name" value="Tyr-kin_ephrin_A/B_rcpt-like"/>
</dbReference>
<evidence type="ECO:0000256" key="1">
    <source>
        <dbReference type="ARBA" id="ARBA00004167"/>
    </source>
</evidence>
<keyword evidence="8" id="KW-0829">Tyrosine-protein kinase</keyword>
<keyword evidence="17" id="KW-1185">Reference proteome</keyword>
<dbReference type="SUPFAM" id="SSF74924">
    <property type="entry name" value="Cap-Gly domain"/>
    <property type="match status" value="1"/>
</dbReference>
<dbReference type="PANTHER" id="PTHR24416">
    <property type="entry name" value="TYROSINE-PROTEIN KINASE RECEPTOR"/>
    <property type="match status" value="1"/>
</dbReference>